<dbReference type="GO" id="GO:0003700">
    <property type="term" value="F:DNA-binding transcription factor activity"/>
    <property type="evidence" value="ECO:0007669"/>
    <property type="project" value="InterPro"/>
</dbReference>
<evidence type="ECO:0000259" key="6">
    <source>
        <dbReference type="SMART" id="SM00906"/>
    </source>
</evidence>
<evidence type="ECO:0000256" key="4">
    <source>
        <dbReference type="ARBA" id="ARBA00023242"/>
    </source>
</evidence>
<evidence type="ECO:0000256" key="2">
    <source>
        <dbReference type="ARBA" id="ARBA00022723"/>
    </source>
</evidence>
<dbReference type="GO" id="GO:0003677">
    <property type="term" value="F:DNA binding"/>
    <property type="evidence" value="ECO:0007669"/>
    <property type="project" value="UniProtKB-KW"/>
</dbReference>
<evidence type="ECO:0000313" key="8">
    <source>
        <dbReference type="Proteomes" id="UP000054144"/>
    </source>
</evidence>
<dbReference type="OrthoDB" id="4456959at2759"/>
<keyword evidence="8" id="KW-1185">Reference proteome</keyword>
<sequence>MLPARRRRLNCPPFDFPPPDLTAALVELYFACVNPVFPVLQRTKFDQRLQEGLHLRDRWFGATLLMVCALGARFSADPRTLLDGCEDWLSAGYRWFRQVPWLQLRLYRPASLYEVQTYELMTIYVLCSSTPQVAWTLLGIACRYAVELGLHRRDGREQMPLELEWQRAFWVLVALDRLIATFLGHPTTFQCEDVDVDLPIDTEDDTCRLDDERALAHVPPSACLTTEYMSCFIRLTDVLDATLRSFYWKASKYQEMTGCSGPEWEQRTVSTLDSALNEWVDSIPEYLRWDPDMKDYTLFQQSCALYSVYYYTQIQVHRPFITKNNPLYPASISVCAHAARSHAHIVAAQLRRHQVVALPQIVIITFNVGIILLIQIWRKKKNSDVVEDMSSVRQDVQSCLDFLKECELV</sequence>
<dbReference type="PANTHER" id="PTHR46910">
    <property type="entry name" value="TRANSCRIPTION FACTOR PDR1"/>
    <property type="match status" value="1"/>
</dbReference>
<feature type="transmembrane region" description="Helical" evidence="5">
    <location>
        <begin position="355"/>
        <end position="374"/>
    </location>
</feature>
<gene>
    <name evidence="7" type="ORF">FISHEDRAFT_32485</name>
</gene>
<keyword evidence="3" id="KW-0238">DNA-binding</keyword>
<protein>
    <recommendedName>
        <fullName evidence="6">Xylanolytic transcriptional activator regulatory domain-containing protein</fullName>
    </recommendedName>
</protein>
<keyword evidence="5" id="KW-0472">Membrane</keyword>
<feature type="domain" description="Xylanolytic transcriptional activator regulatory" evidence="6">
    <location>
        <begin position="134"/>
        <end position="205"/>
    </location>
</feature>
<accession>A0A0D7APU9</accession>
<dbReference type="AlphaFoldDB" id="A0A0D7APU9"/>
<evidence type="ECO:0000313" key="7">
    <source>
        <dbReference type="EMBL" id="KIY53890.1"/>
    </source>
</evidence>
<reference evidence="7 8" key="1">
    <citation type="journal article" date="2015" name="Fungal Genet. Biol.">
        <title>Evolution of novel wood decay mechanisms in Agaricales revealed by the genome sequences of Fistulina hepatica and Cylindrobasidium torrendii.</title>
        <authorList>
            <person name="Floudas D."/>
            <person name="Held B.W."/>
            <person name="Riley R."/>
            <person name="Nagy L.G."/>
            <person name="Koehler G."/>
            <person name="Ransdell A.S."/>
            <person name="Younus H."/>
            <person name="Chow J."/>
            <person name="Chiniquy J."/>
            <person name="Lipzen A."/>
            <person name="Tritt A."/>
            <person name="Sun H."/>
            <person name="Haridas S."/>
            <person name="LaButti K."/>
            <person name="Ohm R.A."/>
            <person name="Kues U."/>
            <person name="Blanchette R.A."/>
            <person name="Grigoriev I.V."/>
            <person name="Minto R.E."/>
            <person name="Hibbett D.S."/>
        </authorList>
    </citation>
    <scope>NUCLEOTIDE SEQUENCE [LARGE SCALE GENOMIC DNA]</scope>
    <source>
        <strain evidence="7 8">ATCC 64428</strain>
    </source>
</reference>
<evidence type="ECO:0000256" key="3">
    <source>
        <dbReference type="ARBA" id="ARBA00023125"/>
    </source>
</evidence>
<evidence type="ECO:0000256" key="5">
    <source>
        <dbReference type="SAM" id="Phobius"/>
    </source>
</evidence>
<dbReference type="InterPro" id="IPR007219">
    <property type="entry name" value="XnlR_reg_dom"/>
</dbReference>
<dbReference type="SMART" id="SM00906">
    <property type="entry name" value="Fungal_trans"/>
    <property type="match status" value="1"/>
</dbReference>
<dbReference type="GO" id="GO:0008270">
    <property type="term" value="F:zinc ion binding"/>
    <property type="evidence" value="ECO:0007669"/>
    <property type="project" value="InterPro"/>
</dbReference>
<dbReference type="GO" id="GO:0006351">
    <property type="term" value="P:DNA-templated transcription"/>
    <property type="evidence" value="ECO:0007669"/>
    <property type="project" value="InterPro"/>
</dbReference>
<organism evidence="7 8">
    <name type="scientific">Fistulina hepatica ATCC 64428</name>
    <dbReference type="NCBI Taxonomy" id="1128425"/>
    <lineage>
        <taxon>Eukaryota</taxon>
        <taxon>Fungi</taxon>
        <taxon>Dikarya</taxon>
        <taxon>Basidiomycota</taxon>
        <taxon>Agaricomycotina</taxon>
        <taxon>Agaricomycetes</taxon>
        <taxon>Agaricomycetidae</taxon>
        <taxon>Agaricales</taxon>
        <taxon>Fistulinaceae</taxon>
        <taxon>Fistulina</taxon>
    </lineage>
</organism>
<dbReference type="InterPro" id="IPR050987">
    <property type="entry name" value="AtrR-like"/>
</dbReference>
<proteinExistence type="predicted"/>
<keyword evidence="4" id="KW-0539">Nucleus</keyword>
<keyword evidence="2" id="KW-0479">Metal-binding</keyword>
<dbReference type="Proteomes" id="UP000054144">
    <property type="component" value="Unassembled WGS sequence"/>
</dbReference>
<name>A0A0D7APU9_9AGAR</name>
<dbReference type="EMBL" id="KN881583">
    <property type="protein sequence ID" value="KIY53890.1"/>
    <property type="molecule type" value="Genomic_DNA"/>
</dbReference>
<dbReference type="Pfam" id="PF04082">
    <property type="entry name" value="Fungal_trans"/>
    <property type="match status" value="1"/>
</dbReference>
<keyword evidence="5" id="KW-0812">Transmembrane</keyword>
<dbReference type="CDD" id="cd12148">
    <property type="entry name" value="fungal_TF_MHR"/>
    <property type="match status" value="1"/>
</dbReference>
<keyword evidence="5" id="KW-1133">Transmembrane helix</keyword>
<dbReference type="GO" id="GO:0005634">
    <property type="term" value="C:nucleus"/>
    <property type="evidence" value="ECO:0007669"/>
    <property type="project" value="UniProtKB-SubCell"/>
</dbReference>
<dbReference type="PANTHER" id="PTHR46910:SF3">
    <property type="entry name" value="HALOTOLERANCE PROTEIN 9-RELATED"/>
    <property type="match status" value="1"/>
</dbReference>
<comment type="subcellular location">
    <subcellularLocation>
        <location evidence="1">Nucleus</location>
    </subcellularLocation>
</comment>
<evidence type="ECO:0000256" key="1">
    <source>
        <dbReference type="ARBA" id="ARBA00004123"/>
    </source>
</evidence>